<name>A9FMW7_SORC5</name>
<dbReference type="HOGENOM" id="CLU_1137447_0_0_7"/>
<dbReference type="STRING" id="448385.sce8199"/>
<dbReference type="KEGG" id="scl:sce8199"/>
<keyword evidence="3" id="KW-1185">Reference proteome</keyword>
<accession>A9FMW7</accession>
<dbReference type="OrthoDB" id="5511560at2"/>
<dbReference type="EMBL" id="AM746676">
    <property type="protein sequence ID" value="CAN98369.1"/>
    <property type="molecule type" value="Genomic_DNA"/>
</dbReference>
<reference evidence="2 3" key="1">
    <citation type="journal article" date="2007" name="Nat. Biotechnol.">
        <title>Complete genome sequence of the myxobacterium Sorangium cellulosum.</title>
        <authorList>
            <person name="Schneiker S."/>
            <person name="Perlova O."/>
            <person name="Kaiser O."/>
            <person name="Gerth K."/>
            <person name="Alici A."/>
            <person name="Altmeyer M.O."/>
            <person name="Bartels D."/>
            <person name="Bekel T."/>
            <person name="Beyer S."/>
            <person name="Bode E."/>
            <person name="Bode H.B."/>
            <person name="Bolten C.J."/>
            <person name="Choudhuri J.V."/>
            <person name="Doss S."/>
            <person name="Elnakady Y.A."/>
            <person name="Frank B."/>
            <person name="Gaigalat L."/>
            <person name="Goesmann A."/>
            <person name="Groeger C."/>
            <person name="Gross F."/>
            <person name="Jelsbak L."/>
            <person name="Jelsbak L."/>
            <person name="Kalinowski J."/>
            <person name="Kegler C."/>
            <person name="Knauber T."/>
            <person name="Konietzny S."/>
            <person name="Kopp M."/>
            <person name="Krause L."/>
            <person name="Krug D."/>
            <person name="Linke B."/>
            <person name="Mahmud T."/>
            <person name="Martinez-Arias R."/>
            <person name="McHardy A.C."/>
            <person name="Merai M."/>
            <person name="Meyer F."/>
            <person name="Mormann S."/>
            <person name="Munoz-Dorado J."/>
            <person name="Perez J."/>
            <person name="Pradella S."/>
            <person name="Rachid S."/>
            <person name="Raddatz G."/>
            <person name="Rosenau F."/>
            <person name="Rueckert C."/>
            <person name="Sasse F."/>
            <person name="Scharfe M."/>
            <person name="Schuster S.C."/>
            <person name="Suen G."/>
            <person name="Treuner-Lange A."/>
            <person name="Velicer G.J."/>
            <person name="Vorholter F.-J."/>
            <person name="Weissman K.J."/>
            <person name="Welch R.D."/>
            <person name="Wenzel S.C."/>
            <person name="Whitworth D.E."/>
            <person name="Wilhelm S."/>
            <person name="Wittmann C."/>
            <person name="Bloecker H."/>
            <person name="Puehler A."/>
            <person name="Mueller R."/>
        </authorList>
    </citation>
    <scope>NUCLEOTIDE SEQUENCE [LARGE SCALE GENOMIC DNA]</scope>
    <source>
        <strain evidence="3">So ce56</strain>
    </source>
</reference>
<sequence length="244" mass="25869">MRLERYAEVLAHVVYFRGADLYEVLARLGVAPEDWEQADAEHTAELALSAKRNQGIQALRFSSAFARTRRSLEAKRPSLASLGPMQRPAAEGAAPVPVPPPPAPAPPALAPPQGPAFVSSRSPTERDEVSPWAANAHARPASDGSRPPAPPRSEGVAMRPSPPAPLRRGGPPSPLEEAAIPQGTADIKEFVPRRDMPFQPGQARAAGQSAQEGKRLQRFDPQTGRPLDPPLGVDAPKPGDEGSG</sequence>
<gene>
    <name evidence="2" type="ordered locus">sce8199</name>
</gene>
<evidence type="ECO:0000313" key="2">
    <source>
        <dbReference type="EMBL" id="CAN98369.1"/>
    </source>
</evidence>
<feature type="compositionally biased region" description="Pro residues" evidence="1">
    <location>
        <begin position="96"/>
        <end position="114"/>
    </location>
</feature>
<evidence type="ECO:0000313" key="3">
    <source>
        <dbReference type="Proteomes" id="UP000002139"/>
    </source>
</evidence>
<feature type="compositionally biased region" description="Basic and acidic residues" evidence="1">
    <location>
        <begin position="186"/>
        <end position="196"/>
    </location>
</feature>
<evidence type="ECO:0000256" key="1">
    <source>
        <dbReference type="SAM" id="MobiDB-lite"/>
    </source>
</evidence>
<organism evidence="2 3">
    <name type="scientific">Sorangium cellulosum (strain So ce56)</name>
    <name type="common">Polyangium cellulosum (strain So ce56)</name>
    <dbReference type="NCBI Taxonomy" id="448385"/>
    <lineage>
        <taxon>Bacteria</taxon>
        <taxon>Pseudomonadati</taxon>
        <taxon>Myxococcota</taxon>
        <taxon>Polyangia</taxon>
        <taxon>Polyangiales</taxon>
        <taxon>Polyangiaceae</taxon>
        <taxon>Sorangium</taxon>
    </lineage>
</organism>
<dbReference type="Proteomes" id="UP000002139">
    <property type="component" value="Chromosome"/>
</dbReference>
<protein>
    <submittedName>
        <fullName evidence="2">Uncharacterized protein</fullName>
    </submittedName>
</protein>
<dbReference type="AlphaFoldDB" id="A9FMW7"/>
<proteinExistence type="predicted"/>
<feature type="region of interest" description="Disordered" evidence="1">
    <location>
        <begin position="72"/>
        <end position="244"/>
    </location>
</feature>